<dbReference type="InterPro" id="IPR013762">
    <property type="entry name" value="Integrase-like_cat_sf"/>
</dbReference>
<evidence type="ECO:0000313" key="3">
    <source>
        <dbReference type="EMBL" id="BBF92223.1"/>
    </source>
</evidence>
<evidence type="ECO:0000259" key="2">
    <source>
        <dbReference type="PROSITE" id="PS51898"/>
    </source>
</evidence>
<protein>
    <recommendedName>
        <fullName evidence="2">Tyr recombinase domain-containing protein</fullName>
    </recommendedName>
</protein>
<dbReference type="GO" id="GO:0006310">
    <property type="term" value="P:DNA recombination"/>
    <property type="evidence" value="ECO:0007669"/>
    <property type="project" value="UniProtKB-KW"/>
</dbReference>
<dbReference type="AlphaFoldDB" id="A0A348FY40"/>
<keyword evidence="1" id="KW-0233">DNA recombination</keyword>
<evidence type="ECO:0000256" key="1">
    <source>
        <dbReference type="ARBA" id="ARBA00023172"/>
    </source>
</evidence>
<dbReference type="RefSeq" id="WP_126398014.1">
    <property type="nucleotide sequence ID" value="NZ_AP018907.1"/>
</dbReference>
<sequence length="381" mass="42131">MAKGDPFYYRVKRNGRAFWEPTPKMKAAGFHSVPLGPDGPEAFRIAEEWNRRWDAARRGETPSPAMVAADNLSPETSEELTVYPPHSLGEAFRKYRRTEEWSRKAPRTREDWWRGWRRIKPVFGDCDPRTVDLSAWRKAVEDTVSLREAHRAMKIWRALWKVAAALGYCVRDADPSLGIRNTAAAGRDATWIEGEAVRLFKQAWRDGYFGLAAIIAVAWSTQLSPGDVRALRASQLATAADGTAFFAERAKTGKPVGGVLTNRALAALAAYLAKIGVEMTGEAFIFRNRSGAPYSKDTLGDDFRDVRAVLFGDGERRTLADFRRSGAVEAIVGEAAPAALAHAMGNTLSASNALFATYVPVNLATVRSVMEARKRGRAKLR</sequence>
<organism evidence="3 4">
    <name type="scientific">Blastochloris tepida</name>
    <dbReference type="NCBI Taxonomy" id="2233851"/>
    <lineage>
        <taxon>Bacteria</taxon>
        <taxon>Pseudomonadati</taxon>
        <taxon>Pseudomonadota</taxon>
        <taxon>Alphaproteobacteria</taxon>
        <taxon>Hyphomicrobiales</taxon>
        <taxon>Blastochloridaceae</taxon>
        <taxon>Blastochloris</taxon>
    </lineage>
</organism>
<evidence type="ECO:0000313" key="4">
    <source>
        <dbReference type="Proteomes" id="UP000266934"/>
    </source>
</evidence>
<reference evidence="3 4" key="1">
    <citation type="submission" date="2018-08" db="EMBL/GenBank/DDBJ databases">
        <title>Complete genome sequencing of Blastochloris tepida GI.</title>
        <authorList>
            <person name="Tsukatani Y."/>
            <person name="Mori H."/>
        </authorList>
    </citation>
    <scope>NUCLEOTIDE SEQUENCE [LARGE SCALE GENOMIC DNA]</scope>
    <source>
        <strain evidence="3 4">GI</strain>
    </source>
</reference>
<dbReference type="SUPFAM" id="SSF56349">
    <property type="entry name" value="DNA breaking-rejoining enzymes"/>
    <property type="match status" value="1"/>
</dbReference>
<proteinExistence type="predicted"/>
<dbReference type="Gene3D" id="1.10.443.10">
    <property type="entry name" value="Intergrase catalytic core"/>
    <property type="match status" value="1"/>
</dbReference>
<dbReference type="InterPro" id="IPR011010">
    <property type="entry name" value="DNA_brk_join_enz"/>
</dbReference>
<dbReference type="GO" id="GO:0015074">
    <property type="term" value="P:DNA integration"/>
    <property type="evidence" value="ECO:0007669"/>
    <property type="project" value="InterPro"/>
</dbReference>
<dbReference type="InterPro" id="IPR002104">
    <property type="entry name" value="Integrase_catalytic"/>
</dbReference>
<dbReference type="GO" id="GO:0003677">
    <property type="term" value="F:DNA binding"/>
    <property type="evidence" value="ECO:0007669"/>
    <property type="project" value="InterPro"/>
</dbReference>
<keyword evidence="4" id="KW-1185">Reference proteome</keyword>
<name>A0A348FY40_9HYPH</name>
<feature type="domain" description="Tyr recombinase" evidence="2">
    <location>
        <begin position="187"/>
        <end position="371"/>
    </location>
</feature>
<dbReference type="KEGG" id="blag:BLTE_09080"/>
<dbReference type="Proteomes" id="UP000266934">
    <property type="component" value="Chromosome"/>
</dbReference>
<dbReference type="PROSITE" id="PS51898">
    <property type="entry name" value="TYR_RECOMBINASE"/>
    <property type="match status" value="1"/>
</dbReference>
<accession>A0A348FY40</accession>
<dbReference type="EMBL" id="AP018907">
    <property type="protein sequence ID" value="BBF92223.1"/>
    <property type="molecule type" value="Genomic_DNA"/>
</dbReference>
<dbReference type="OrthoDB" id="8208963at2"/>
<gene>
    <name evidence="3" type="ORF">BLTE_09080</name>
</gene>